<name>A0AAJ3LUA8_PROHU</name>
<evidence type="ECO:0000313" key="2">
    <source>
        <dbReference type="EMBL" id="OAT48259.1"/>
    </source>
</evidence>
<feature type="signal peptide" evidence="1">
    <location>
        <begin position="1"/>
        <end position="19"/>
    </location>
</feature>
<feature type="chain" id="PRO_5042604408" evidence="1">
    <location>
        <begin position="20"/>
        <end position="245"/>
    </location>
</feature>
<dbReference type="AlphaFoldDB" id="A0AAJ3LUA8"/>
<dbReference type="RefSeq" id="WP_064719202.1">
    <property type="nucleotide sequence ID" value="NZ_LXEV01000017.1"/>
</dbReference>
<evidence type="ECO:0000256" key="1">
    <source>
        <dbReference type="SAM" id="SignalP"/>
    </source>
</evidence>
<reference evidence="2 3" key="1">
    <citation type="submission" date="2016-04" db="EMBL/GenBank/DDBJ databases">
        <title>ATOL: Assembling a taxonomically balanced genome-scale reconstruction of the evolutionary history of the Enterobacteriaceae.</title>
        <authorList>
            <person name="Plunkett G.III."/>
            <person name="Neeno-Eckwall E.C."/>
            <person name="Glasner J.D."/>
            <person name="Perna N.T."/>
        </authorList>
    </citation>
    <scope>NUCLEOTIDE SEQUENCE [LARGE SCALE GENOMIC DNA]</scope>
    <source>
        <strain evidence="2 3">ATCC 700826</strain>
    </source>
</reference>
<keyword evidence="1" id="KW-0732">Signal</keyword>
<dbReference type="InterPro" id="IPR021307">
    <property type="entry name" value="DUF2884"/>
</dbReference>
<dbReference type="EMBL" id="LXEV01000017">
    <property type="protein sequence ID" value="OAT48259.1"/>
    <property type="molecule type" value="Genomic_DNA"/>
</dbReference>
<protein>
    <submittedName>
        <fullName evidence="2">YggN family protein</fullName>
    </submittedName>
</protein>
<evidence type="ECO:0000313" key="3">
    <source>
        <dbReference type="Proteomes" id="UP000078250"/>
    </source>
</evidence>
<accession>A0AAJ3LUA8</accession>
<comment type="caution">
    <text evidence="2">The sequence shown here is derived from an EMBL/GenBank/DDBJ whole genome shotgun (WGS) entry which is preliminary data.</text>
</comment>
<gene>
    <name evidence="2" type="ORF">M997_1196</name>
</gene>
<dbReference type="NCBIfam" id="NF007913">
    <property type="entry name" value="PRK10626.1"/>
    <property type="match status" value="1"/>
</dbReference>
<keyword evidence="3" id="KW-1185">Reference proteome</keyword>
<dbReference type="Proteomes" id="UP000078250">
    <property type="component" value="Unassembled WGS sequence"/>
</dbReference>
<sequence>MGFKKLVVALTFVATSATAAPSFDCAVTPKDDLRITPEFVEVAGSSGLLVIYPDGTLLQNEKSKTLTAQQQALAKKFQATVRQDIPWLRTETGAKLQESRKVLDQVVIEAFGKESNILNRLKTLEKNLNQQMDTVITIEPNNITFHSQAIKQVELKGREIIESSLGGMLQDSINELGKKQLLAATSGDSKKALGGLLGNLEGFQKIIDKEWKQQEAAFSQFGQQACSKITQMENQRVELINSLKK</sequence>
<dbReference type="Pfam" id="PF11101">
    <property type="entry name" value="DUF2884"/>
    <property type="match status" value="1"/>
</dbReference>
<proteinExistence type="predicted"/>
<organism evidence="2 3">
    <name type="scientific">Proteus hauseri ATCC 700826</name>
    <dbReference type="NCBI Taxonomy" id="1354271"/>
    <lineage>
        <taxon>Bacteria</taxon>
        <taxon>Pseudomonadati</taxon>
        <taxon>Pseudomonadota</taxon>
        <taxon>Gammaproteobacteria</taxon>
        <taxon>Enterobacterales</taxon>
        <taxon>Morganellaceae</taxon>
        <taxon>Proteus</taxon>
    </lineage>
</organism>